<name>A0ABQ2LGM3_9ACTN</name>
<dbReference type="SUPFAM" id="SSF46785">
    <property type="entry name" value="Winged helix' DNA-binding domain"/>
    <property type="match status" value="1"/>
</dbReference>
<keyword evidence="1" id="KW-0805">Transcription regulation</keyword>
<dbReference type="InterPro" id="IPR001845">
    <property type="entry name" value="HTH_ArsR_DNA-bd_dom"/>
</dbReference>
<dbReference type="PANTHER" id="PTHR43132:SF8">
    <property type="entry name" value="HTH-TYPE TRANSCRIPTIONAL REGULATOR KMTR"/>
    <property type="match status" value="1"/>
</dbReference>
<dbReference type="Proteomes" id="UP000656881">
    <property type="component" value="Unassembled WGS sequence"/>
</dbReference>
<feature type="domain" description="HTH arsR-type" evidence="5">
    <location>
        <begin position="245"/>
        <end position="317"/>
    </location>
</feature>
<dbReference type="EMBL" id="BMNG01000001">
    <property type="protein sequence ID" value="GGO33126.1"/>
    <property type="molecule type" value="Genomic_DNA"/>
</dbReference>
<reference evidence="7" key="1">
    <citation type="journal article" date="2019" name="Int. J. Syst. Evol. Microbiol.">
        <title>The Global Catalogue of Microorganisms (GCM) 10K type strain sequencing project: providing services to taxonomists for standard genome sequencing and annotation.</title>
        <authorList>
            <consortium name="The Broad Institute Genomics Platform"/>
            <consortium name="The Broad Institute Genome Sequencing Center for Infectious Disease"/>
            <person name="Wu L."/>
            <person name="Ma J."/>
        </authorList>
    </citation>
    <scope>NUCLEOTIDE SEQUENCE [LARGE SCALE GENOMIC DNA]</scope>
    <source>
        <strain evidence="7">CGMCC 4.7349</strain>
    </source>
</reference>
<evidence type="ECO:0000313" key="7">
    <source>
        <dbReference type="Proteomes" id="UP000656881"/>
    </source>
</evidence>
<dbReference type="InterPro" id="IPR011991">
    <property type="entry name" value="ArsR-like_HTH"/>
</dbReference>
<dbReference type="PANTHER" id="PTHR43132">
    <property type="entry name" value="ARSENICAL RESISTANCE OPERON REPRESSOR ARSR-RELATED"/>
    <property type="match status" value="1"/>
</dbReference>
<accession>A0ABQ2LGM3</accession>
<evidence type="ECO:0000256" key="4">
    <source>
        <dbReference type="SAM" id="MobiDB-lite"/>
    </source>
</evidence>
<feature type="region of interest" description="Disordered" evidence="4">
    <location>
        <begin position="319"/>
        <end position="345"/>
    </location>
</feature>
<evidence type="ECO:0000256" key="1">
    <source>
        <dbReference type="ARBA" id="ARBA00023015"/>
    </source>
</evidence>
<proteinExistence type="predicted"/>
<evidence type="ECO:0000259" key="5">
    <source>
        <dbReference type="SMART" id="SM00418"/>
    </source>
</evidence>
<dbReference type="Pfam" id="PF12840">
    <property type="entry name" value="HTH_20"/>
    <property type="match status" value="1"/>
</dbReference>
<dbReference type="CDD" id="cd00090">
    <property type="entry name" value="HTH_ARSR"/>
    <property type="match status" value="1"/>
</dbReference>
<dbReference type="InterPro" id="IPR036390">
    <property type="entry name" value="WH_DNA-bd_sf"/>
</dbReference>
<gene>
    <name evidence="6" type="ORF">GCM10012286_00260</name>
</gene>
<comment type="caution">
    <text evidence="6">The sequence shown here is derived from an EMBL/GenBank/DDBJ whole genome shotgun (WGS) entry which is preliminary data.</text>
</comment>
<keyword evidence="3" id="KW-0804">Transcription</keyword>
<protein>
    <submittedName>
        <fullName evidence="6">Transcriptional regulator</fullName>
    </submittedName>
</protein>
<dbReference type="InterPro" id="IPR051011">
    <property type="entry name" value="Metal_resp_trans_reg"/>
</dbReference>
<sequence>MLRVHFTAADLVRTRVSDGADPLWETVLSLHRLRDSRPDPVLAAAGRRTGVGARHGRSLGMLLPLVPPRGYFPDFLTPPESAAGIEHGLEALMSTSRTRLRAELTVLGGRNPLPPWTRSLADGEPAVLRRLARCVRTYHHETLGPNWPHVSRRTHSDRALRLHALWHGGAEAMLRTYGPAMRWHAPVLEVAYPVDRDLHLDGRGLLLVPSYFARSPVALADAALPPTLVYPARARGSDDASRPPRCLAPLLGHTRAAVLQALGGDPTTTELADRAGVSLSSASEHAAVLRRAGLVSSVRQSNAVRHALTPLGSALLRGDGVSRSREPGAHGLAPLVPREPPDVAG</sequence>
<keyword evidence="2" id="KW-0238">DNA-binding</keyword>
<dbReference type="InterPro" id="IPR036388">
    <property type="entry name" value="WH-like_DNA-bd_sf"/>
</dbReference>
<dbReference type="Gene3D" id="1.10.10.10">
    <property type="entry name" value="Winged helix-like DNA-binding domain superfamily/Winged helix DNA-binding domain"/>
    <property type="match status" value="1"/>
</dbReference>
<dbReference type="SMART" id="SM00418">
    <property type="entry name" value="HTH_ARSR"/>
    <property type="match status" value="1"/>
</dbReference>
<evidence type="ECO:0000256" key="3">
    <source>
        <dbReference type="ARBA" id="ARBA00023163"/>
    </source>
</evidence>
<evidence type="ECO:0000313" key="6">
    <source>
        <dbReference type="EMBL" id="GGO33126.1"/>
    </source>
</evidence>
<organism evidence="6 7">
    <name type="scientific">Streptomyces lasiicapitis</name>
    <dbReference type="NCBI Taxonomy" id="1923961"/>
    <lineage>
        <taxon>Bacteria</taxon>
        <taxon>Bacillati</taxon>
        <taxon>Actinomycetota</taxon>
        <taxon>Actinomycetes</taxon>
        <taxon>Kitasatosporales</taxon>
        <taxon>Streptomycetaceae</taxon>
        <taxon>Streptomyces</taxon>
    </lineage>
</organism>
<dbReference type="RefSeq" id="WP_189172392.1">
    <property type="nucleotide sequence ID" value="NZ_BMNG01000001.1"/>
</dbReference>
<keyword evidence="7" id="KW-1185">Reference proteome</keyword>
<evidence type="ECO:0000256" key="2">
    <source>
        <dbReference type="ARBA" id="ARBA00023125"/>
    </source>
</evidence>